<reference evidence="1" key="1">
    <citation type="submission" date="2020-10" db="EMBL/GenBank/DDBJ databases">
        <authorList>
            <person name="Palmer J.M."/>
        </authorList>
    </citation>
    <scope>NUCLEOTIDE SEQUENCE</scope>
    <source>
        <strain evidence="1">UCD 2041</strain>
    </source>
</reference>
<dbReference type="GeneID" id="64576344"/>
<evidence type="ECO:0000313" key="1">
    <source>
        <dbReference type="EMBL" id="QOU19200.1"/>
    </source>
</evidence>
<dbReference type="OrthoDB" id="4079943at2759"/>
<protein>
    <recommendedName>
        <fullName evidence="3">F-box domain-containing protein</fullName>
    </recommendedName>
</protein>
<dbReference type="EMBL" id="CP063133">
    <property type="protein sequence ID" value="QOU19200.1"/>
    <property type="molecule type" value="Genomic_DNA"/>
</dbReference>
<proteinExistence type="predicted"/>
<evidence type="ECO:0000313" key="2">
    <source>
        <dbReference type="Proteomes" id="UP000663131"/>
    </source>
</evidence>
<accession>A0A871RAQ1</accession>
<gene>
    <name evidence="1" type="ORF">BRETT_004421</name>
</gene>
<sequence length="257" mass="29414">MSQRGLQIFSSLPPELQFQVLKRCDVGSLKSFMAINENYRIYCDSAIRENLESIFSNHQFELSVFTPQQENIRAELYKTKCCTEIGSRNIGKKSQEVLQKYDKKGNVRYHDSYLYGLQLTGTRDVLSDKTFKAEKGEQKTNTNNQVESEQPFIHLVISEGVKYIQLHLSLYARSIDASTPALETHGTIVLDEEDKNPKGTLSLSGGKFNVEYTLESEGEIPPRSPYDYDVVYGYKLKLSEFRIDNMHLFEGISSLHQ</sequence>
<dbReference type="Proteomes" id="UP000663131">
    <property type="component" value="Chromosome 5"/>
</dbReference>
<reference evidence="1" key="2">
    <citation type="journal article" name="BMC Genomics">
        <title>New genome assemblies reveal patterns of domestication and adaptation across Brettanomyces (Dekkera) species.</title>
        <authorList>
            <person name="Roach M.J."/>
            <person name="Borneman A.R."/>
        </authorList>
    </citation>
    <scope>NUCLEOTIDE SEQUENCE</scope>
    <source>
        <strain evidence="1">UCD 2041</strain>
    </source>
</reference>
<name>A0A871RAQ1_DEKBR</name>
<organism evidence="1 2">
    <name type="scientific">Dekkera bruxellensis</name>
    <name type="common">Brettanomyces custersii</name>
    <dbReference type="NCBI Taxonomy" id="5007"/>
    <lineage>
        <taxon>Eukaryota</taxon>
        <taxon>Fungi</taxon>
        <taxon>Dikarya</taxon>
        <taxon>Ascomycota</taxon>
        <taxon>Saccharomycotina</taxon>
        <taxon>Pichiomycetes</taxon>
        <taxon>Pichiales</taxon>
        <taxon>Pichiaceae</taxon>
        <taxon>Brettanomyces</taxon>
    </lineage>
</organism>
<evidence type="ECO:0008006" key="3">
    <source>
        <dbReference type="Google" id="ProtNLM"/>
    </source>
</evidence>
<dbReference type="AlphaFoldDB" id="A0A871RAQ1"/>
<dbReference type="RefSeq" id="XP_041135693.1">
    <property type="nucleotide sequence ID" value="XM_041282917.1"/>
</dbReference>
<dbReference type="KEGG" id="bbrx:BRETT_004421"/>